<reference evidence="1" key="1">
    <citation type="submission" date="2021-08" db="EMBL/GenBank/DDBJ databases">
        <authorList>
            <person name="Nwanade C."/>
            <person name="Wang M."/>
            <person name="Masoudi A."/>
            <person name="Yu Z."/>
            <person name="Liu J."/>
        </authorList>
    </citation>
    <scope>NUCLEOTIDE SEQUENCE</scope>
    <source>
        <strain evidence="1">S166</strain>
    </source>
</reference>
<proteinExistence type="predicted"/>
<dbReference type="EMBL" id="CP081051">
    <property type="protein sequence ID" value="UWQ39926.1"/>
    <property type="molecule type" value="Genomic_DNA"/>
</dbReference>
<gene>
    <name evidence="1" type="ORF">K3718_10030</name>
</gene>
<dbReference type="Pfam" id="PF22397">
    <property type="entry name" value="NADAR-DarT1"/>
    <property type="match status" value="1"/>
</dbReference>
<protein>
    <submittedName>
        <fullName evidence="1">Uncharacterized protein</fullName>
    </submittedName>
</protein>
<evidence type="ECO:0000313" key="2">
    <source>
        <dbReference type="Proteomes" id="UP001058514"/>
    </source>
</evidence>
<organism evidence="1 2">
    <name type="scientific">Leisingera aquaemixtae</name>
    <dbReference type="NCBI Taxonomy" id="1396826"/>
    <lineage>
        <taxon>Bacteria</taxon>
        <taxon>Pseudomonadati</taxon>
        <taxon>Pseudomonadota</taxon>
        <taxon>Alphaproteobacteria</taxon>
        <taxon>Rhodobacterales</taxon>
        <taxon>Roseobacteraceae</taxon>
        <taxon>Leisingera</taxon>
    </lineage>
</organism>
<evidence type="ECO:0000313" key="1">
    <source>
        <dbReference type="EMBL" id="UWQ39926.1"/>
    </source>
</evidence>
<dbReference type="InterPro" id="IPR053913">
    <property type="entry name" value="NADAR-DarT1"/>
</dbReference>
<sequence>MDLLNASPADAKRDPRLQESGRLTGFRFFKEEWPNKPPKAFYDWIYLNALHRQRELAEAVIHYDIFTDIAFNPEKSINCRAGAVALYVALSRRGELLKALSSREAFLDVEANATIKDDGQGVQGSLF</sequence>
<accession>A0ABY5WEP6</accession>
<name>A0ABY5WEP6_9RHOB</name>
<dbReference type="Proteomes" id="UP001058514">
    <property type="component" value="Chromosome"/>
</dbReference>
<keyword evidence="2" id="KW-1185">Reference proteome</keyword>